<dbReference type="GO" id="GO:0051898">
    <property type="term" value="P:negative regulation of phosphatidylinositol 3-kinase/protein kinase B signal transduction"/>
    <property type="evidence" value="ECO:0007669"/>
    <property type="project" value="TreeGrafter"/>
</dbReference>
<evidence type="ECO:0000313" key="3">
    <source>
        <dbReference type="Proteomes" id="UP000814243"/>
    </source>
</evidence>
<evidence type="ECO:0000259" key="1">
    <source>
        <dbReference type="Pfam" id="PF11864"/>
    </source>
</evidence>
<dbReference type="PRINTS" id="PR01431">
    <property type="entry name" value="TUBERIN"/>
</dbReference>
<protein>
    <recommendedName>
        <fullName evidence="1">Tuberin N-terminal domain-containing protein</fullName>
    </recommendedName>
</protein>
<evidence type="ECO:0000313" key="2">
    <source>
        <dbReference type="EMBL" id="KAH9628209.1"/>
    </source>
</evidence>
<dbReference type="PANTHER" id="PTHR10063">
    <property type="entry name" value="TUBERIN"/>
    <property type="match status" value="1"/>
</dbReference>
<dbReference type="Gene3D" id="1.25.10.10">
    <property type="entry name" value="Leucine-rich Repeat Variant"/>
    <property type="match status" value="1"/>
</dbReference>
<dbReference type="SUPFAM" id="SSF48371">
    <property type="entry name" value="ARM repeat"/>
    <property type="match status" value="1"/>
</dbReference>
<dbReference type="GO" id="GO:0005096">
    <property type="term" value="F:GTPase activator activity"/>
    <property type="evidence" value="ECO:0007669"/>
    <property type="project" value="InterPro"/>
</dbReference>
<dbReference type="EMBL" id="JACEFF010000926">
    <property type="protein sequence ID" value="KAH9628209.1"/>
    <property type="molecule type" value="Genomic_DNA"/>
</dbReference>
<dbReference type="GO" id="GO:0051726">
    <property type="term" value="P:regulation of cell cycle"/>
    <property type="evidence" value="ECO:0007669"/>
    <property type="project" value="TreeGrafter"/>
</dbReference>
<dbReference type="GO" id="GO:0030178">
    <property type="term" value="P:negative regulation of Wnt signaling pathway"/>
    <property type="evidence" value="ECO:0007669"/>
    <property type="project" value="TreeGrafter"/>
</dbReference>
<reference evidence="2" key="1">
    <citation type="journal article" date="2021" name="G3 (Bethesda)">
        <title>Genome and transcriptome analysis of the beet armyworm Spodoptera exigua reveals targets for pest control. .</title>
        <authorList>
            <person name="Simon S."/>
            <person name="Breeschoten T."/>
            <person name="Jansen H.J."/>
            <person name="Dirks R.P."/>
            <person name="Schranz M.E."/>
            <person name="Ros V.I.D."/>
        </authorList>
    </citation>
    <scope>NUCLEOTIDE SEQUENCE</scope>
    <source>
        <strain evidence="2">TB_SE_WUR_2020</strain>
    </source>
</reference>
<dbReference type="InterPro" id="IPR016024">
    <property type="entry name" value="ARM-type_fold"/>
</dbReference>
<dbReference type="AlphaFoldDB" id="A0A922M1G6"/>
<dbReference type="InterPro" id="IPR003913">
    <property type="entry name" value="Tuberin"/>
</dbReference>
<dbReference type="GO" id="GO:0005634">
    <property type="term" value="C:nucleus"/>
    <property type="evidence" value="ECO:0007669"/>
    <property type="project" value="InterPro"/>
</dbReference>
<sequence>MNSRDRSLQDKLKVLFKKGASGWNDDECMLLTCVAPLPPRNELVVSGELERELSADAPLHRRLRALKEVGEKAIHIRVQEGGVEKLWSLTRDLLEDSNVEARHAALWFLRCLAEGQADYLQIMRSILFHYLRDTHARHSPEDTQLRFKLLHTLTNTGKNINCFEEEIGPFLLEWLPQVQPATQLVEFLQLIINVVKYNATYLDEHIVHGIVECACQLCAYSAEGGVVASCLSLLEAVVAYSMVPRAAHRAFVAALCRTVNLEHYCQTSWKLMRSVLGADMGHAALQQLVALLRAGGDEAGLQRGAVFYINMALWGPRRVPTLRVSYLAVLPAFLKVHSSFHLNCLLMLRRKLQR</sequence>
<dbReference type="InterPro" id="IPR027107">
    <property type="entry name" value="Tuberin/Ral-act_asu"/>
</dbReference>
<dbReference type="InterPro" id="IPR011989">
    <property type="entry name" value="ARM-like"/>
</dbReference>
<accession>A0A922M1G6</accession>
<dbReference type="Proteomes" id="UP000814243">
    <property type="component" value="Unassembled WGS sequence"/>
</dbReference>
<dbReference type="Pfam" id="PF11864">
    <property type="entry name" value="DUF3384"/>
    <property type="match status" value="1"/>
</dbReference>
<dbReference type="PANTHER" id="PTHR10063:SF0">
    <property type="entry name" value="TUBERIN"/>
    <property type="match status" value="1"/>
</dbReference>
<dbReference type="InterPro" id="IPR024584">
    <property type="entry name" value="Tuberin_N"/>
</dbReference>
<organism evidence="2 3">
    <name type="scientific">Spodoptera exigua</name>
    <name type="common">Beet armyworm</name>
    <name type="synonym">Noctua fulgens</name>
    <dbReference type="NCBI Taxonomy" id="7107"/>
    <lineage>
        <taxon>Eukaryota</taxon>
        <taxon>Metazoa</taxon>
        <taxon>Ecdysozoa</taxon>
        <taxon>Arthropoda</taxon>
        <taxon>Hexapoda</taxon>
        <taxon>Insecta</taxon>
        <taxon>Pterygota</taxon>
        <taxon>Neoptera</taxon>
        <taxon>Endopterygota</taxon>
        <taxon>Lepidoptera</taxon>
        <taxon>Glossata</taxon>
        <taxon>Ditrysia</taxon>
        <taxon>Noctuoidea</taxon>
        <taxon>Noctuidae</taxon>
        <taxon>Amphipyrinae</taxon>
        <taxon>Spodoptera</taxon>
    </lineage>
</organism>
<dbReference type="GO" id="GO:0033596">
    <property type="term" value="C:TSC1-TSC2 complex"/>
    <property type="evidence" value="ECO:0007669"/>
    <property type="project" value="InterPro"/>
</dbReference>
<gene>
    <name evidence="2" type="ORF">HF086_006840</name>
</gene>
<proteinExistence type="predicted"/>
<dbReference type="GO" id="GO:0032007">
    <property type="term" value="P:negative regulation of TOR signaling"/>
    <property type="evidence" value="ECO:0007669"/>
    <property type="project" value="InterPro"/>
</dbReference>
<name>A0A922M1G6_SPOEX</name>
<feature type="domain" description="Tuberin N-terminal" evidence="1">
    <location>
        <begin position="59"/>
        <end position="339"/>
    </location>
</feature>
<comment type="caution">
    <text evidence="2">The sequence shown here is derived from an EMBL/GenBank/DDBJ whole genome shotgun (WGS) entry which is preliminary data.</text>
</comment>
<dbReference type="GO" id="GO:0046627">
    <property type="term" value="P:negative regulation of insulin receptor signaling pathway"/>
    <property type="evidence" value="ECO:0007669"/>
    <property type="project" value="TreeGrafter"/>
</dbReference>